<dbReference type="Proteomes" id="UP000242188">
    <property type="component" value="Unassembled WGS sequence"/>
</dbReference>
<keyword evidence="2" id="KW-1185">Reference proteome</keyword>
<organism evidence="1 2">
    <name type="scientific">Mizuhopecten yessoensis</name>
    <name type="common">Japanese scallop</name>
    <name type="synonym">Patinopecten yessoensis</name>
    <dbReference type="NCBI Taxonomy" id="6573"/>
    <lineage>
        <taxon>Eukaryota</taxon>
        <taxon>Metazoa</taxon>
        <taxon>Spiralia</taxon>
        <taxon>Lophotrochozoa</taxon>
        <taxon>Mollusca</taxon>
        <taxon>Bivalvia</taxon>
        <taxon>Autobranchia</taxon>
        <taxon>Pteriomorphia</taxon>
        <taxon>Pectinida</taxon>
        <taxon>Pectinoidea</taxon>
        <taxon>Pectinidae</taxon>
        <taxon>Mizuhopecten</taxon>
    </lineage>
</organism>
<comment type="caution">
    <text evidence="1">The sequence shown here is derived from an EMBL/GenBank/DDBJ whole genome shotgun (WGS) entry which is preliminary data.</text>
</comment>
<sequence>MLEGETPTQREINTATQMNNPSQGCPITLVTIPEGKTLTPPEINTATQMNNPSQGCPIPLETVPEGEVPTPSETNTATLMYNSIEGCPTPWRQCQKEKPRPHGTAALTSHRLEPRGLWDRLGPRELIKNSNAAEGTCFTDASVYLRVTAEQRIYALRENYCESGRPECGFLHMKDILNAHILGEFSAGGVDAIEKYTSSHQQAFLVLMEFLREQKKHGKALQKVFQMTPSANGSKETQVMAVLAHHLFSQLVPGKKYEVDEFAKQVPKECGCGCKADVCGGNTAVGSPGTWHGRVDILLNHTIAVTVLKKQIVSKEEEEEDVDENEGETEWKRRKVESCDICVEEKAGKKHDIVLLDQKVIQQILAEAITNGFAQVNMNRGSLSHFLIPTFGATPEHVTICLYDPENDYLLHIQEQLPLFFHSGLITDQLDEVTVIIIWLFLNFTLFTKENISSFIDLEKSGLHKDLEEFLKFYKKAETRINFVSQTSTASCFQSIRTKKCVAK</sequence>
<reference evidence="1 2" key="1">
    <citation type="journal article" date="2017" name="Nat. Ecol. Evol.">
        <title>Scallop genome provides insights into evolution of bilaterian karyotype and development.</title>
        <authorList>
            <person name="Wang S."/>
            <person name="Zhang J."/>
            <person name="Jiao W."/>
            <person name="Li J."/>
            <person name="Xun X."/>
            <person name="Sun Y."/>
            <person name="Guo X."/>
            <person name="Huan P."/>
            <person name="Dong B."/>
            <person name="Zhang L."/>
            <person name="Hu X."/>
            <person name="Sun X."/>
            <person name="Wang J."/>
            <person name="Zhao C."/>
            <person name="Wang Y."/>
            <person name="Wang D."/>
            <person name="Huang X."/>
            <person name="Wang R."/>
            <person name="Lv J."/>
            <person name="Li Y."/>
            <person name="Zhang Z."/>
            <person name="Liu B."/>
            <person name="Lu W."/>
            <person name="Hui Y."/>
            <person name="Liang J."/>
            <person name="Zhou Z."/>
            <person name="Hou R."/>
            <person name="Li X."/>
            <person name="Liu Y."/>
            <person name="Li H."/>
            <person name="Ning X."/>
            <person name="Lin Y."/>
            <person name="Zhao L."/>
            <person name="Xing Q."/>
            <person name="Dou J."/>
            <person name="Li Y."/>
            <person name="Mao J."/>
            <person name="Guo H."/>
            <person name="Dou H."/>
            <person name="Li T."/>
            <person name="Mu C."/>
            <person name="Jiang W."/>
            <person name="Fu Q."/>
            <person name="Fu X."/>
            <person name="Miao Y."/>
            <person name="Liu J."/>
            <person name="Yu Q."/>
            <person name="Li R."/>
            <person name="Liao H."/>
            <person name="Li X."/>
            <person name="Kong Y."/>
            <person name="Jiang Z."/>
            <person name="Chourrout D."/>
            <person name="Li R."/>
            <person name="Bao Z."/>
        </authorList>
    </citation>
    <scope>NUCLEOTIDE SEQUENCE [LARGE SCALE GENOMIC DNA]</scope>
    <source>
        <strain evidence="1 2">PY_sf001</strain>
    </source>
</reference>
<accession>A0A210Q118</accession>
<name>A0A210Q118_MIZYE</name>
<dbReference type="EMBL" id="NEDP02005283">
    <property type="protein sequence ID" value="OWF42426.1"/>
    <property type="molecule type" value="Genomic_DNA"/>
</dbReference>
<protein>
    <submittedName>
        <fullName evidence="1">Uncharacterized protein</fullName>
    </submittedName>
</protein>
<gene>
    <name evidence="1" type="ORF">KP79_PYT24213</name>
</gene>
<evidence type="ECO:0000313" key="1">
    <source>
        <dbReference type="EMBL" id="OWF42426.1"/>
    </source>
</evidence>
<evidence type="ECO:0000313" key="2">
    <source>
        <dbReference type="Proteomes" id="UP000242188"/>
    </source>
</evidence>
<proteinExistence type="predicted"/>
<dbReference type="OrthoDB" id="6077549at2759"/>
<dbReference type="AlphaFoldDB" id="A0A210Q118"/>